<gene>
    <name evidence="2" type="ORF">TSTA_026410</name>
</gene>
<reference evidence="3" key="1">
    <citation type="journal article" date="2015" name="Genome Announc.">
        <title>Genome sequence of the AIDS-associated pathogen Penicillium marneffei (ATCC18224) and its near taxonomic relative Talaromyces stipitatus (ATCC10500).</title>
        <authorList>
            <person name="Nierman W.C."/>
            <person name="Fedorova-Abrams N.D."/>
            <person name="Andrianopoulos A."/>
        </authorList>
    </citation>
    <scope>NUCLEOTIDE SEQUENCE [LARGE SCALE GENOMIC DNA]</scope>
    <source>
        <strain evidence="3">ATCC 10500 / CBS 375.48 / QM 6759 / NRRL 1006</strain>
    </source>
</reference>
<keyword evidence="3" id="KW-1185">Reference proteome</keyword>
<evidence type="ECO:0000313" key="2">
    <source>
        <dbReference type="EMBL" id="EED19330.1"/>
    </source>
</evidence>
<dbReference type="RefSeq" id="XP_002479764.1">
    <property type="nucleotide sequence ID" value="XM_002479719.1"/>
</dbReference>
<evidence type="ECO:0000313" key="3">
    <source>
        <dbReference type="Proteomes" id="UP000001745"/>
    </source>
</evidence>
<dbReference type="InParanoid" id="B8M6F5"/>
<feature type="region of interest" description="Disordered" evidence="1">
    <location>
        <begin position="106"/>
        <end position="127"/>
    </location>
</feature>
<dbReference type="GeneID" id="8098922"/>
<sequence length="127" mass="13498">MASMSNTSTTTRCKSPIPPDVIIAKIQHANLGALAVPGNGGYYLKYPEGKVVAIASDRLCSVLDDSIMSDGKYEEANETMEDLRKAGIDADKLKAEASEEIKNGACVLDGDFDGDSRDDGQQPKAES</sequence>
<dbReference type="Proteomes" id="UP000001745">
    <property type="component" value="Unassembled WGS sequence"/>
</dbReference>
<accession>B8M6F5</accession>
<evidence type="ECO:0000256" key="1">
    <source>
        <dbReference type="SAM" id="MobiDB-lite"/>
    </source>
</evidence>
<proteinExistence type="predicted"/>
<organism evidence="2 3">
    <name type="scientific">Talaromyces stipitatus (strain ATCC 10500 / CBS 375.48 / QM 6759 / NRRL 1006)</name>
    <name type="common">Penicillium stipitatum</name>
    <dbReference type="NCBI Taxonomy" id="441959"/>
    <lineage>
        <taxon>Eukaryota</taxon>
        <taxon>Fungi</taxon>
        <taxon>Dikarya</taxon>
        <taxon>Ascomycota</taxon>
        <taxon>Pezizomycotina</taxon>
        <taxon>Eurotiomycetes</taxon>
        <taxon>Eurotiomycetidae</taxon>
        <taxon>Eurotiales</taxon>
        <taxon>Trichocomaceae</taxon>
        <taxon>Talaromyces</taxon>
        <taxon>Talaromyces sect. Talaromyces</taxon>
    </lineage>
</organism>
<protein>
    <submittedName>
        <fullName evidence="2">Uncharacterized protein</fullName>
    </submittedName>
</protein>
<dbReference type="PhylomeDB" id="B8M6F5"/>
<dbReference type="EMBL" id="EQ962654">
    <property type="protein sequence ID" value="EED19330.1"/>
    <property type="molecule type" value="Genomic_DNA"/>
</dbReference>
<dbReference type="AlphaFoldDB" id="B8M6F5"/>
<dbReference type="VEuPathDB" id="FungiDB:TSTA_026410"/>
<dbReference type="OrthoDB" id="4435242at2759"/>
<feature type="compositionally biased region" description="Basic and acidic residues" evidence="1">
    <location>
        <begin position="114"/>
        <end position="127"/>
    </location>
</feature>
<name>B8M6F5_TALSN</name>
<dbReference type="HOGENOM" id="CLU_1787479_0_0_1"/>